<dbReference type="InterPro" id="IPR000719">
    <property type="entry name" value="Prot_kinase_dom"/>
</dbReference>
<organism evidence="1">
    <name type="scientific">Magallana gigas</name>
    <name type="common">Pacific oyster</name>
    <name type="synonym">Crassostrea gigas</name>
    <dbReference type="NCBI Taxonomy" id="29159"/>
    <lineage>
        <taxon>Eukaryota</taxon>
        <taxon>Metazoa</taxon>
        <taxon>Spiralia</taxon>
        <taxon>Lophotrochozoa</taxon>
        <taxon>Mollusca</taxon>
        <taxon>Bivalvia</taxon>
        <taxon>Autobranchia</taxon>
        <taxon>Pteriomorphia</taxon>
        <taxon>Ostreida</taxon>
        <taxon>Ostreoidea</taxon>
        <taxon>Ostreidae</taxon>
        <taxon>Magallana</taxon>
    </lineage>
</organism>
<dbReference type="PROSITE" id="PS00107">
    <property type="entry name" value="PROTEIN_KINASE_ATP"/>
    <property type="match status" value="1"/>
</dbReference>
<dbReference type="GO" id="GO:0004672">
    <property type="term" value="F:protein kinase activity"/>
    <property type="evidence" value="ECO:0007669"/>
    <property type="project" value="InterPro"/>
</dbReference>
<dbReference type="InterPro" id="IPR017441">
    <property type="entry name" value="Protein_kinase_ATP_BS"/>
</dbReference>
<dbReference type="SUPFAM" id="SSF56112">
    <property type="entry name" value="Protein kinase-like (PK-like)"/>
    <property type="match status" value="1"/>
</dbReference>
<name>K1QCV8_MAGGI</name>
<evidence type="ECO:0000313" key="1">
    <source>
        <dbReference type="EMBL" id="EKC31823.1"/>
    </source>
</evidence>
<dbReference type="GO" id="GO:0005524">
    <property type="term" value="F:ATP binding"/>
    <property type="evidence" value="ECO:0007669"/>
    <property type="project" value="UniProtKB-UniRule"/>
</dbReference>
<reference evidence="1" key="1">
    <citation type="journal article" date="2012" name="Nature">
        <title>The oyster genome reveals stress adaptation and complexity of shell formation.</title>
        <authorList>
            <person name="Zhang G."/>
            <person name="Fang X."/>
            <person name="Guo X."/>
            <person name="Li L."/>
            <person name="Luo R."/>
            <person name="Xu F."/>
            <person name="Yang P."/>
            <person name="Zhang L."/>
            <person name="Wang X."/>
            <person name="Qi H."/>
            <person name="Xiong Z."/>
            <person name="Que H."/>
            <person name="Xie Y."/>
            <person name="Holland P.W."/>
            <person name="Paps J."/>
            <person name="Zhu Y."/>
            <person name="Wu F."/>
            <person name="Chen Y."/>
            <person name="Wang J."/>
            <person name="Peng C."/>
            <person name="Meng J."/>
            <person name="Yang L."/>
            <person name="Liu J."/>
            <person name="Wen B."/>
            <person name="Zhang N."/>
            <person name="Huang Z."/>
            <person name="Zhu Q."/>
            <person name="Feng Y."/>
            <person name="Mount A."/>
            <person name="Hedgecock D."/>
            <person name="Xu Z."/>
            <person name="Liu Y."/>
            <person name="Domazet-Loso T."/>
            <person name="Du Y."/>
            <person name="Sun X."/>
            <person name="Zhang S."/>
            <person name="Liu B."/>
            <person name="Cheng P."/>
            <person name="Jiang X."/>
            <person name="Li J."/>
            <person name="Fan D."/>
            <person name="Wang W."/>
            <person name="Fu W."/>
            <person name="Wang T."/>
            <person name="Wang B."/>
            <person name="Zhang J."/>
            <person name="Peng Z."/>
            <person name="Li Y."/>
            <person name="Li N."/>
            <person name="Wang J."/>
            <person name="Chen M."/>
            <person name="He Y."/>
            <person name="Tan F."/>
            <person name="Song X."/>
            <person name="Zheng Q."/>
            <person name="Huang R."/>
            <person name="Yang H."/>
            <person name="Du X."/>
            <person name="Chen L."/>
            <person name="Yang M."/>
            <person name="Gaffney P.M."/>
            <person name="Wang S."/>
            <person name="Luo L."/>
            <person name="She Z."/>
            <person name="Ming Y."/>
            <person name="Huang W."/>
            <person name="Zhang S."/>
            <person name="Huang B."/>
            <person name="Zhang Y."/>
            <person name="Qu T."/>
            <person name="Ni P."/>
            <person name="Miao G."/>
            <person name="Wang J."/>
            <person name="Wang Q."/>
            <person name="Steinberg C.E."/>
            <person name="Wang H."/>
            <person name="Li N."/>
            <person name="Qian L."/>
            <person name="Zhang G."/>
            <person name="Li Y."/>
            <person name="Yang H."/>
            <person name="Liu X."/>
            <person name="Wang J."/>
            <person name="Yin Y."/>
            <person name="Wang J."/>
        </authorList>
    </citation>
    <scope>NUCLEOTIDE SEQUENCE [LARGE SCALE GENOMIC DNA]</scope>
    <source>
        <strain evidence="1">05x7-T-G4-1.051#20</strain>
    </source>
</reference>
<dbReference type="EMBL" id="JH818086">
    <property type="protein sequence ID" value="EKC31823.1"/>
    <property type="molecule type" value="Genomic_DNA"/>
</dbReference>
<dbReference type="Gene3D" id="3.30.200.20">
    <property type="entry name" value="Phosphorylase Kinase, domain 1"/>
    <property type="match status" value="1"/>
</dbReference>
<accession>K1QCV8</accession>
<dbReference type="PROSITE" id="PS50011">
    <property type="entry name" value="PROTEIN_KINASE_DOM"/>
    <property type="match status" value="1"/>
</dbReference>
<dbReference type="HOGENOM" id="CLU_1251734_0_0_1"/>
<proteinExistence type="predicted"/>
<protein>
    <submittedName>
        <fullName evidence="1">Uncharacterized protein</fullName>
    </submittedName>
</protein>
<gene>
    <name evidence="1" type="ORF">CGI_10011365</name>
</gene>
<dbReference type="InParanoid" id="K1QCV8"/>
<dbReference type="AlphaFoldDB" id="K1QCV8"/>
<sequence length="221" mass="24646">MLNCHSLCTLFIGTDHNPIQNERSKRYGPVCFVDMKSRKVEAPRNGKECTEFPLKEDPQISNTECLKAEVNSNIGVLQTVTIRQDICQEENGAKNPSSHLPSEEFVPSGAIYGTGNALTKLALSYKELKTGRHGVYTDLRYAQILLRNHEDEESLGSGSYGVVTKGKGPNGLEYVRKRVMRKNFHPTEAIFTNAANHPNIVKLYGLLFDTRIAELIMDFAG</sequence>
<dbReference type="InterPro" id="IPR011009">
    <property type="entry name" value="Kinase-like_dom_sf"/>
</dbReference>